<dbReference type="EMBL" id="CP016895">
    <property type="protein sequence ID" value="AOA59978.1"/>
    <property type="molecule type" value="Genomic_DNA"/>
</dbReference>
<organism evidence="1 2">
    <name type="scientific">Acinetobacter larvae</name>
    <dbReference type="NCBI Taxonomy" id="1789224"/>
    <lineage>
        <taxon>Bacteria</taxon>
        <taxon>Pseudomonadati</taxon>
        <taxon>Pseudomonadota</taxon>
        <taxon>Gammaproteobacteria</taxon>
        <taxon>Moraxellales</taxon>
        <taxon>Moraxellaceae</taxon>
        <taxon>Acinetobacter</taxon>
    </lineage>
</organism>
<dbReference type="Proteomes" id="UP000093391">
    <property type="component" value="Chromosome"/>
</dbReference>
<keyword evidence="2" id="KW-1185">Reference proteome</keyword>
<evidence type="ECO:0008006" key="3">
    <source>
        <dbReference type="Google" id="ProtNLM"/>
    </source>
</evidence>
<gene>
    <name evidence="1" type="ORF">BFG52_11455</name>
</gene>
<protein>
    <recommendedName>
        <fullName evidence="3">Glycine zipper domain-containing protein</fullName>
    </recommendedName>
</protein>
<proteinExistence type="predicted"/>
<evidence type="ECO:0000313" key="1">
    <source>
        <dbReference type="EMBL" id="AOA59978.1"/>
    </source>
</evidence>
<dbReference type="KEGG" id="ala:BFG52_11455"/>
<dbReference type="STRING" id="1789224.BFG52_11455"/>
<reference evidence="1 2" key="1">
    <citation type="submission" date="2016-08" db="EMBL/GenBank/DDBJ databases">
        <authorList>
            <person name="Seilhamer J.J."/>
        </authorList>
    </citation>
    <scope>NUCLEOTIDE SEQUENCE [LARGE SCALE GENOMIC DNA]</scope>
    <source>
        <strain evidence="1 2">BRTC-1</strain>
    </source>
</reference>
<name>A0A1B2M465_9GAMM</name>
<sequence>MKPAGRVIVFISIAYAGYEIYNAENKEKEFYKQGATIGAGIAGGAAGGAIAGGIYGPGSPICSTVGVIIGGIAGGYGAYKLVEAFDEELEAFTKWTLF</sequence>
<evidence type="ECO:0000313" key="2">
    <source>
        <dbReference type="Proteomes" id="UP000093391"/>
    </source>
</evidence>
<dbReference type="OrthoDB" id="6713493at2"/>
<accession>A0A1B2M465</accession>
<dbReference type="AlphaFoldDB" id="A0A1B2M465"/>